<gene>
    <name evidence="1" type="ORF">S01H4_64598</name>
</gene>
<comment type="caution">
    <text evidence="1">The sequence shown here is derived from an EMBL/GenBank/DDBJ whole genome shotgun (WGS) entry which is preliminary data.</text>
</comment>
<accession>X1E413</accession>
<organism evidence="1">
    <name type="scientific">marine sediment metagenome</name>
    <dbReference type="NCBI Taxonomy" id="412755"/>
    <lineage>
        <taxon>unclassified sequences</taxon>
        <taxon>metagenomes</taxon>
        <taxon>ecological metagenomes</taxon>
    </lineage>
</organism>
<reference evidence="1" key="1">
    <citation type="journal article" date="2014" name="Front. Microbiol.">
        <title>High frequency of phylogenetically diverse reductive dehalogenase-homologous genes in deep subseafloor sedimentary metagenomes.</title>
        <authorList>
            <person name="Kawai M."/>
            <person name="Futagami T."/>
            <person name="Toyoda A."/>
            <person name="Takaki Y."/>
            <person name="Nishi S."/>
            <person name="Hori S."/>
            <person name="Arai W."/>
            <person name="Tsubouchi T."/>
            <person name="Morono Y."/>
            <person name="Uchiyama I."/>
            <person name="Ito T."/>
            <person name="Fujiyama A."/>
            <person name="Inagaki F."/>
            <person name="Takami H."/>
        </authorList>
    </citation>
    <scope>NUCLEOTIDE SEQUENCE</scope>
    <source>
        <strain evidence="1">Expedition CK06-06</strain>
    </source>
</reference>
<evidence type="ECO:0000313" key="1">
    <source>
        <dbReference type="EMBL" id="GAH11929.1"/>
    </source>
</evidence>
<feature type="non-terminal residue" evidence="1">
    <location>
        <position position="1"/>
    </location>
</feature>
<sequence>DRQSILEDETNRIDEITERTSEFFERFEIEDGELKFRFLNNILKLEYRKAEEFVLEDDFNKIILFLSMNHPDQFPNYISPEEFSLKYEIKKITLDFFIDKIVEEHIYPIKFFKIEAEDNKNYYFQ</sequence>
<dbReference type="AlphaFoldDB" id="X1E413"/>
<dbReference type="EMBL" id="BART01039229">
    <property type="protein sequence ID" value="GAH11929.1"/>
    <property type="molecule type" value="Genomic_DNA"/>
</dbReference>
<protein>
    <submittedName>
        <fullName evidence="1">Uncharacterized protein</fullName>
    </submittedName>
</protein>
<feature type="non-terminal residue" evidence="1">
    <location>
        <position position="125"/>
    </location>
</feature>
<name>X1E413_9ZZZZ</name>
<proteinExistence type="predicted"/>